<accession>A0A9D7IHH6</accession>
<sequence length="75" mass="8553">MNTAAKLLQAMRSNPLDWQLAQLQTVARQNGIDWRHVGTSHCVFVRRDGKTLPVPSRRPIKPIYVKKFLELVEGA</sequence>
<protein>
    <recommendedName>
        <fullName evidence="3">YcfA family protein</fullName>
    </recommendedName>
</protein>
<proteinExistence type="predicted"/>
<evidence type="ECO:0008006" key="3">
    <source>
        <dbReference type="Google" id="ProtNLM"/>
    </source>
</evidence>
<dbReference type="AlphaFoldDB" id="A0A9D7IHH6"/>
<comment type="caution">
    <text evidence="1">The sequence shown here is derived from an EMBL/GenBank/DDBJ whole genome shotgun (WGS) entry which is preliminary data.</text>
</comment>
<evidence type="ECO:0000313" key="2">
    <source>
        <dbReference type="Proteomes" id="UP000886602"/>
    </source>
</evidence>
<dbReference type="EMBL" id="JADJNC010000018">
    <property type="protein sequence ID" value="MBK7423799.1"/>
    <property type="molecule type" value="Genomic_DNA"/>
</dbReference>
<evidence type="ECO:0000313" key="1">
    <source>
        <dbReference type="EMBL" id="MBK7423799.1"/>
    </source>
</evidence>
<reference evidence="1" key="1">
    <citation type="submission" date="2020-10" db="EMBL/GenBank/DDBJ databases">
        <title>Connecting structure to function with the recovery of over 1000 high-quality activated sludge metagenome-assembled genomes encoding full-length rRNA genes using long-read sequencing.</title>
        <authorList>
            <person name="Singleton C.M."/>
            <person name="Petriglieri F."/>
            <person name="Kristensen J.M."/>
            <person name="Kirkegaard R.H."/>
            <person name="Michaelsen T.Y."/>
            <person name="Andersen M.H."/>
            <person name="Karst S.M."/>
            <person name="Dueholm M.S."/>
            <person name="Nielsen P.H."/>
            <person name="Albertsen M."/>
        </authorList>
    </citation>
    <scope>NUCLEOTIDE SEQUENCE</scope>
    <source>
        <strain evidence="1">EsbW_18-Q3-R4-48_MAXAC.044</strain>
    </source>
</reference>
<dbReference type="Proteomes" id="UP000886602">
    <property type="component" value="Unassembled WGS sequence"/>
</dbReference>
<name>A0A9D7IHH6_9RHOO</name>
<organism evidence="1 2">
    <name type="scientific">Candidatus Propionivibrio dominans</name>
    <dbReference type="NCBI Taxonomy" id="2954373"/>
    <lineage>
        <taxon>Bacteria</taxon>
        <taxon>Pseudomonadati</taxon>
        <taxon>Pseudomonadota</taxon>
        <taxon>Betaproteobacteria</taxon>
        <taxon>Rhodocyclales</taxon>
        <taxon>Rhodocyclaceae</taxon>
        <taxon>Propionivibrio</taxon>
    </lineage>
</organism>
<gene>
    <name evidence="1" type="ORF">IPJ48_12220</name>
</gene>